<evidence type="ECO:0000256" key="1">
    <source>
        <dbReference type="ARBA" id="ARBA00004448"/>
    </source>
</evidence>
<keyword evidence="6" id="KW-0679">Respiratory chain</keyword>
<evidence type="ECO:0000256" key="16">
    <source>
        <dbReference type="ARBA" id="ARBA00031028"/>
    </source>
</evidence>
<feature type="transmembrane region" description="Helical" evidence="18">
    <location>
        <begin position="140"/>
        <end position="163"/>
    </location>
</feature>
<dbReference type="GO" id="GO:0005743">
    <property type="term" value="C:mitochondrial inner membrane"/>
    <property type="evidence" value="ECO:0007669"/>
    <property type="project" value="UniProtKB-SubCell"/>
</dbReference>
<evidence type="ECO:0000256" key="4">
    <source>
        <dbReference type="ARBA" id="ARBA00021008"/>
    </source>
</evidence>
<evidence type="ECO:0000256" key="2">
    <source>
        <dbReference type="ARBA" id="ARBA00007012"/>
    </source>
</evidence>
<evidence type="ECO:0000256" key="5">
    <source>
        <dbReference type="ARBA" id="ARBA00022448"/>
    </source>
</evidence>
<keyword evidence="13" id="KW-0830">Ubiquinone</keyword>
<feature type="transmembrane region" description="Helical" evidence="18">
    <location>
        <begin position="196"/>
        <end position="216"/>
    </location>
</feature>
<keyword evidence="7 18" id="KW-0812">Transmembrane</keyword>
<dbReference type="PANTHER" id="PTHR46552:SF1">
    <property type="entry name" value="NADH-UBIQUINONE OXIDOREDUCTASE CHAIN 2"/>
    <property type="match status" value="1"/>
</dbReference>
<feature type="transmembrane region" description="Helical" evidence="18">
    <location>
        <begin position="250"/>
        <end position="273"/>
    </location>
</feature>
<keyword evidence="8" id="KW-0999">Mitochondrion inner membrane</keyword>
<dbReference type="EMBL" id="KP742964">
    <property type="protein sequence ID" value="AKN10636.1"/>
    <property type="molecule type" value="Genomic_DNA"/>
</dbReference>
<dbReference type="AlphaFoldDB" id="A0A678NZ04"/>
<evidence type="ECO:0000256" key="11">
    <source>
        <dbReference type="ARBA" id="ARBA00022989"/>
    </source>
</evidence>
<dbReference type="PANTHER" id="PTHR46552">
    <property type="entry name" value="NADH-UBIQUINONE OXIDOREDUCTASE CHAIN 2"/>
    <property type="match status" value="1"/>
</dbReference>
<dbReference type="InterPro" id="IPR050175">
    <property type="entry name" value="Complex_I_Subunit_2"/>
</dbReference>
<evidence type="ECO:0000313" key="19">
    <source>
        <dbReference type="EMBL" id="AKN10636.1"/>
    </source>
</evidence>
<evidence type="ECO:0000256" key="10">
    <source>
        <dbReference type="ARBA" id="ARBA00022982"/>
    </source>
</evidence>
<evidence type="ECO:0000256" key="7">
    <source>
        <dbReference type="ARBA" id="ARBA00022692"/>
    </source>
</evidence>
<evidence type="ECO:0000256" key="17">
    <source>
        <dbReference type="ARBA" id="ARBA00049551"/>
    </source>
</evidence>
<reference evidence="19" key="1">
    <citation type="submission" date="2015-02" db="EMBL/GenBank/DDBJ databases">
        <authorList>
            <person name="Hankeln T."/>
            <person name="Sielaff M."/>
        </authorList>
    </citation>
    <scope>NUCLEOTIDE SEQUENCE</scope>
</reference>
<keyword evidence="15 18" id="KW-0472">Membrane</keyword>
<feature type="transmembrane region" description="Helical" evidence="18">
    <location>
        <begin position="36"/>
        <end position="52"/>
    </location>
</feature>
<dbReference type="EC" id="7.1.1.2" evidence="3"/>
<evidence type="ECO:0000256" key="8">
    <source>
        <dbReference type="ARBA" id="ARBA00022792"/>
    </source>
</evidence>
<evidence type="ECO:0000256" key="14">
    <source>
        <dbReference type="ARBA" id="ARBA00023128"/>
    </source>
</evidence>
<keyword evidence="10" id="KW-0249">Electron transport</keyword>
<evidence type="ECO:0000256" key="18">
    <source>
        <dbReference type="SAM" id="Phobius"/>
    </source>
</evidence>
<gene>
    <name evidence="19" type="primary">ND2</name>
</gene>
<evidence type="ECO:0000256" key="12">
    <source>
        <dbReference type="ARBA" id="ARBA00023027"/>
    </source>
</evidence>
<comment type="similarity">
    <text evidence="2">Belongs to the complex I subunit 2 family.</text>
</comment>
<comment type="catalytic activity">
    <reaction evidence="17">
        <text>a ubiquinone + NADH + 5 H(+)(in) = a ubiquinol + NAD(+) + 4 H(+)(out)</text>
        <dbReference type="Rhea" id="RHEA:29091"/>
        <dbReference type="Rhea" id="RHEA-COMP:9565"/>
        <dbReference type="Rhea" id="RHEA-COMP:9566"/>
        <dbReference type="ChEBI" id="CHEBI:15378"/>
        <dbReference type="ChEBI" id="CHEBI:16389"/>
        <dbReference type="ChEBI" id="CHEBI:17976"/>
        <dbReference type="ChEBI" id="CHEBI:57540"/>
        <dbReference type="ChEBI" id="CHEBI:57945"/>
        <dbReference type="EC" id="7.1.1.2"/>
    </reaction>
</comment>
<proteinExistence type="inferred from homology"/>
<name>A0A678NZ04_9BILA</name>
<evidence type="ECO:0000256" key="6">
    <source>
        <dbReference type="ARBA" id="ARBA00022660"/>
    </source>
</evidence>
<geneLocation type="mitochondrion" evidence="19"/>
<feature type="transmembrane region" description="Helical" evidence="18">
    <location>
        <begin position="222"/>
        <end position="243"/>
    </location>
</feature>
<keyword evidence="9" id="KW-1278">Translocase</keyword>
<keyword evidence="5" id="KW-0813">Transport</keyword>
<feature type="transmembrane region" description="Helical" evidence="18">
    <location>
        <begin position="6"/>
        <end position="29"/>
    </location>
</feature>
<evidence type="ECO:0000256" key="13">
    <source>
        <dbReference type="ARBA" id="ARBA00023075"/>
    </source>
</evidence>
<evidence type="ECO:0000256" key="3">
    <source>
        <dbReference type="ARBA" id="ARBA00012944"/>
    </source>
</evidence>
<organism evidence="19">
    <name type="scientific">Seison sp. MS-2015</name>
    <dbReference type="NCBI Taxonomy" id="1673261"/>
    <lineage>
        <taxon>Eukaryota</taxon>
        <taxon>Metazoa</taxon>
        <taxon>Spiralia</taxon>
        <taxon>Gnathifera</taxon>
        <taxon>Rotifera</taxon>
        <taxon>Pararotatoria</taxon>
        <taxon>Seisonacea</taxon>
        <taxon>Seisonidae</taxon>
        <taxon>Seison</taxon>
    </lineage>
</organism>
<keyword evidence="11 18" id="KW-1133">Transmembrane helix</keyword>
<accession>A0A678NZ04</accession>
<dbReference type="GO" id="GO:0006120">
    <property type="term" value="P:mitochondrial electron transport, NADH to ubiquinone"/>
    <property type="evidence" value="ECO:0007669"/>
    <property type="project" value="TreeGrafter"/>
</dbReference>
<feature type="transmembrane region" description="Helical" evidence="18">
    <location>
        <begin position="113"/>
        <end position="133"/>
    </location>
</feature>
<comment type="subcellular location">
    <subcellularLocation>
        <location evidence="1">Mitochondrion inner membrane</location>
        <topology evidence="1">Multi-pass membrane protein</topology>
    </subcellularLocation>
</comment>
<protein>
    <recommendedName>
        <fullName evidence="4">NADH-ubiquinone oxidoreductase chain 2</fullName>
        <ecNumber evidence="3">7.1.1.2</ecNumber>
    </recommendedName>
    <alternativeName>
        <fullName evidence="16">NADH dehydrogenase subunit 2</fullName>
    </alternativeName>
</protein>
<evidence type="ECO:0000256" key="9">
    <source>
        <dbReference type="ARBA" id="ARBA00022967"/>
    </source>
</evidence>
<evidence type="ECO:0000256" key="15">
    <source>
        <dbReference type="ARBA" id="ARBA00023136"/>
    </source>
</evidence>
<keyword evidence="12" id="KW-0520">NAD</keyword>
<dbReference type="GO" id="GO:0008137">
    <property type="term" value="F:NADH dehydrogenase (ubiquinone) activity"/>
    <property type="evidence" value="ECO:0007669"/>
    <property type="project" value="UniProtKB-EC"/>
</dbReference>
<keyword evidence="14 19" id="KW-0496">Mitochondrion</keyword>
<feature type="transmembrane region" description="Helical" evidence="18">
    <location>
        <begin position="293"/>
        <end position="310"/>
    </location>
</feature>
<sequence>MGFMFWSFSFIYFFSFLLSVFCSSVYGFWFVLELNMFVFLGLVCLMGGFLSLESSMKYFILQSFFSLIILFSLILDFSFGFYIFIICLFGKLGGSVMFFWVPSVSFSLDFFSFYLLLGLQKFLPFIFFNIFLFNFYGLGYLGFMIFNFIFSLVLGGYMGFVYVGNLRGVLVFSSLSHLGWLGFSLLLGVDFFLSYFMVYLLFLFILIYLSSIYGSFNLLEGGFIYFLVFFSFMGVPPFFMFWFKVFIFFSLFNLGLSLFLLVVLFLASIFSFFMYFKLFLSNFFSLSELGRKGVFWVVFIFNLLGLVLIFL</sequence>